<dbReference type="InterPro" id="IPR006597">
    <property type="entry name" value="Sel1-like"/>
</dbReference>
<dbReference type="PANTHER" id="PTHR45011:SF1">
    <property type="entry name" value="DAP3-BINDING CELL DEATH ENHANCER 1"/>
    <property type="match status" value="1"/>
</dbReference>
<dbReference type="InterPro" id="IPR036869">
    <property type="entry name" value="J_dom_sf"/>
</dbReference>
<dbReference type="Pfam" id="PF08238">
    <property type="entry name" value="Sel1"/>
    <property type="match status" value="2"/>
</dbReference>
<reference evidence="6" key="1">
    <citation type="submission" date="2022-07" db="EMBL/GenBank/DDBJ databases">
        <title>Complete genome of Vibrio japonicus strain JCM 31412T and phylogenomic assessment of the Nereis clade of the genus Vibrio.</title>
        <authorList>
            <person name="Shlafstein M.D."/>
            <person name="Emsley S.A."/>
            <person name="Ushijima B."/>
            <person name="Videau P."/>
            <person name="Saw J.H."/>
        </authorList>
    </citation>
    <scope>NUCLEOTIDE SEQUENCE</scope>
    <source>
        <strain evidence="6">JCM 31412</strain>
    </source>
</reference>
<feature type="compositionally biased region" description="Basic and acidic residues" evidence="3">
    <location>
        <begin position="164"/>
        <end position="178"/>
    </location>
</feature>
<feature type="signal peptide" evidence="4">
    <location>
        <begin position="1"/>
        <end position="17"/>
    </location>
</feature>
<name>A0ABY5LBV5_9VIBR</name>
<accession>A0ABY5LBV5</accession>
<dbReference type="CDD" id="cd06257">
    <property type="entry name" value="DnaJ"/>
    <property type="match status" value="1"/>
</dbReference>
<keyword evidence="4" id="KW-0732">Signal</keyword>
<feature type="chain" id="PRO_5045306984" description="J domain-containing protein" evidence="4">
    <location>
        <begin position="18"/>
        <end position="340"/>
    </location>
</feature>
<dbReference type="InterPro" id="IPR001623">
    <property type="entry name" value="DnaJ_domain"/>
</dbReference>
<evidence type="ECO:0000313" key="6">
    <source>
        <dbReference type="EMBL" id="UUM29533.1"/>
    </source>
</evidence>
<dbReference type="RefSeq" id="WP_257083323.1">
    <property type="nucleotide sequence ID" value="NZ_CP102096.1"/>
</dbReference>
<organism evidence="6 7">
    <name type="scientific">Vibrio japonicus</name>
    <dbReference type="NCBI Taxonomy" id="1824638"/>
    <lineage>
        <taxon>Bacteria</taxon>
        <taxon>Pseudomonadati</taxon>
        <taxon>Pseudomonadota</taxon>
        <taxon>Gammaproteobacteria</taxon>
        <taxon>Vibrionales</taxon>
        <taxon>Vibrionaceae</taxon>
        <taxon>Vibrio</taxon>
    </lineage>
</organism>
<dbReference type="Proteomes" id="UP001058602">
    <property type="component" value="Chromosome 1"/>
</dbReference>
<dbReference type="SUPFAM" id="SSF81901">
    <property type="entry name" value="HCP-like"/>
    <property type="match status" value="1"/>
</dbReference>
<feature type="coiled-coil region" evidence="2">
    <location>
        <begin position="232"/>
        <end position="266"/>
    </location>
</feature>
<keyword evidence="1" id="KW-0143">Chaperone</keyword>
<gene>
    <name evidence="6" type="ORF">NP165_07305</name>
</gene>
<dbReference type="Gene3D" id="1.25.40.10">
    <property type="entry name" value="Tetratricopeptide repeat domain"/>
    <property type="match status" value="1"/>
</dbReference>
<proteinExistence type="predicted"/>
<dbReference type="SUPFAM" id="SSF46565">
    <property type="entry name" value="Chaperone J-domain"/>
    <property type="match status" value="1"/>
</dbReference>
<dbReference type="InterPro" id="IPR052748">
    <property type="entry name" value="ISR_Activator"/>
</dbReference>
<dbReference type="PANTHER" id="PTHR45011">
    <property type="entry name" value="DAP3-BINDING CELL DEATH ENHANCER 1"/>
    <property type="match status" value="1"/>
</dbReference>
<feature type="domain" description="J" evidence="5">
    <location>
        <begin position="283"/>
        <end position="340"/>
    </location>
</feature>
<keyword evidence="2" id="KW-0175">Coiled coil</keyword>
<evidence type="ECO:0000259" key="5">
    <source>
        <dbReference type="SMART" id="SM00271"/>
    </source>
</evidence>
<protein>
    <recommendedName>
        <fullName evidence="5">J domain-containing protein</fullName>
    </recommendedName>
</protein>
<dbReference type="Gene3D" id="1.10.287.110">
    <property type="entry name" value="DnaJ domain"/>
    <property type="match status" value="1"/>
</dbReference>
<keyword evidence="7" id="KW-1185">Reference proteome</keyword>
<dbReference type="SMART" id="SM00271">
    <property type="entry name" value="DnaJ"/>
    <property type="match status" value="1"/>
</dbReference>
<dbReference type="EMBL" id="CP102096">
    <property type="protein sequence ID" value="UUM29533.1"/>
    <property type="molecule type" value="Genomic_DNA"/>
</dbReference>
<evidence type="ECO:0000256" key="4">
    <source>
        <dbReference type="SAM" id="SignalP"/>
    </source>
</evidence>
<dbReference type="SMART" id="SM00671">
    <property type="entry name" value="SEL1"/>
    <property type="match status" value="3"/>
</dbReference>
<evidence type="ECO:0000256" key="3">
    <source>
        <dbReference type="SAM" id="MobiDB-lite"/>
    </source>
</evidence>
<feature type="region of interest" description="Disordered" evidence="3">
    <location>
        <begin position="164"/>
        <end position="183"/>
    </location>
</feature>
<evidence type="ECO:0000313" key="7">
    <source>
        <dbReference type="Proteomes" id="UP001058602"/>
    </source>
</evidence>
<evidence type="ECO:0000256" key="1">
    <source>
        <dbReference type="ARBA" id="ARBA00023186"/>
    </source>
</evidence>
<evidence type="ECO:0000256" key="2">
    <source>
        <dbReference type="SAM" id="Coils"/>
    </source>
</evidence>
<dbReference type="InterPro" id="IPR011990">
    <property type="entry name" value="TPR-like_helical_dom_sf"/>
</dbReference>
<sequence length="340" mass="38627">MKLFAFVFLLISPLYFAGSVEDLTAKAQSQDTLAQYQLGQRYLHGEGVDVSVNEAIYWLEQAAISGNPEAAFSLANIYLEHPANSEQTDRALYWLTTLSVSGDTEAQVKIGHVYERLNRLDLAKIWYQVAAKKSEKAQNGYERILQKQFNAQRAKQISSIDHLEETVEHSSPETKRLPETASKLGDNNDDEFLYVSLLLTCLLVSGSVWHKKKIKKLNQQSNALDSHAHKESLSLKHQVQDQEKTIQQQKRQLETLYRQFKKLQASKGAPSRPQSSPQEHNIALACALFGFDPSNVPDSKEIKVRYKQLCKIYHPDRQGTQEEMKRLNTALKVILSNVNK</sequence>